<evidence type="ECO:0000313" key="2">
    <source>
        <dbReference type="Proteomes" id="UP000240987"/>
    </source>
</evidence>
<keyword evidence="2" id="KW-1185">Reference proteome</keyword>
<organism evidence="1 2">
    <name type="scientific">Photobacterium frigidiphilum</name>
    <dbReference type="NCBI Taxonomy" id="264736"/>
    <lineage>
        <taxon>Bacteria</taxon>
        <taxon>Pseudomonadati</taxon>
        <taxon>Pseudomonadota</taxon>
        <taxon>Gammaproteobacteria</taxon>
        <taxon>Vibrionales</taxon>
        <taxon>Vibrionaceae</taxon>
        <taxon>Photobacterium</taxon>
    </lineage>
</organism>
<protein>
    <recommendedName>
        <fullName evidence="3">Tetratricopeptide repeat protein</fullName>
    </recommendedName>
</protein>
<evidence type="ECO:0008006" key="3">
    <source>
        <dbReference type="Google" id="ProtNLM"/>
    </source>
</evidence>
<proteinExistence type="predicted"/>
<sequence length="164" mass="18977">MELQQCWVRYLKAEQLMEQGHWPEAHHLYSEVLNNLPAHIHLALEDENIKPCQFSCLLIALRDATVAQSSILNRMGQYQNAFAILNQSYALLQFISLETNILVQRTSSTLDKQSDDLLHYMGAFCIAQSDSQWMAEYEQLQKAHHYFAQLKVTSDSFHPTHLIN</sequence>
<reference evidence="1 2" key="1">
    <citation type="submission" date="2018-01" db="EMBL/GenBank/DDBJ databases">
        <title>Whole genome sequencing of Histamine producing bacteria.</title>
        <authorList>
            <person name="Butler K."/>
        </authorList>
    </citation>
    <scope>NUCLEOTIDE SEQUENCE [LARGE SCALE GENOMIC DNA]</scope>
    <source>
        <strain evidence="1 2">JCM 12947</strain>
    </source>
</reference>
<dbReference type="Proteomes" id="UP000240987">
    <property type="component" value="Unassembled WGS sequence"/>
</dbReference>
<dbReference type="EMBL" id="PYMJ01000047">
    <property type="protein sequence ID" value="PSU44602.1"/>
    <property type="molecule type" value="Genomic_DNA"/>
</dbReference>
<dbReference type="SUPFAM" id="SSF48452">
    <property type="entry name" value="TPR-like"/>
    <property type="match status" value="1"/>
</dbReference>
<dbReference type="OrthoDB" id="5899368at2"/>
<evidence type="ECO:0000313" key="1">
    <source>
        <dbReference type="EMBL" id="PSU44602.1"/>
    </source>
</evidence>
<gene>
    <name evidence="1" type="ORF">C9J12_26695</name>
</gene>
<dbReference type="AlphaFoldDB" id="A0A2T3J750"/>
<accession>A0A2T3J750</accession>
<dbReference type="RefSeq" id="WP_107245776.1">
    <property type="nucleotide sequence ID" value="NZ_PYMJ01000047.1"/>
</dbReference>
<name>A0A2T3J750_9GAMM</name>
<comment type="caution">
    <text evidence="1">The sequence shown here is derived from an EMBL/GenBank/DDBJ whole genome shotgun (WGS) entry which is preliminary data.</text>
</comment>
<dbReference type="InterPro" id="IPR011990">
    <property type="entry name" value="TPR-like_helical_dom_sf"/>
</dbReference>